<dbReference type="InterPro" id="IPR002653">
    <property type="entry name" value="Znf_A20"/>
</dbReference>
<keyword evidence="4" id="KW-0862">Zinc</keyword>
<keyword evidence="8" id="KW-1185">Reference proteome</keyword>
<evidence type="ECO:0000313" key="7">
    <source>
        <dbReference type="EMBL" id="KAJ4830937.1"/>
    </source>
</evidence>
<dbReference type="SMART" id="SM00154">
    <property type="entry name" value="ZnF_AN1"/>
    <property type="match status" value="1"/>
</dbReference>
<dbReference type="InterPro" id="IPR000058">
    <property type="entry name" value="Znf_AN1"/>
</dbReference>
<evidence type="ECO:0000256" key="5">
    <source>
        <dbReference type="SAM" id="MobiDB-lite"/>
    </source>
</evidence>
<evidence type="ECO:0000256" key="3">
    <source>
        <dbReference type="ARBA" id="ARBA00022771"/>
    </source>
</evidence>
<dbReference type="SUPFAM" id="SSF118310">
    <property type="entry name" value="AN1-like Zinc finger"/>
    <property type="match status" value="1"/>
</dbReference>
<evidence type="ECO:0000256" key="4">
    <source>
        <dbReference type="ARBA" id="ARBA00022833"/>
    </source>
</evidence>
<comment type="function">
    <text evidence="1">May be involved in environmental stress response.</text>
</comment>
<organism evidence="7 8">
    <name type="scientific">Turnera subulata</name>
    <dbReference type="NCBI Taxonomy" id="218843"/>
    <lineage>
        <taxon>Eukaryota</taxon>
        <taxon>Viridiplantae</taxon>
        <taxon>Streptophyta</taxon>
        <taxon>Embryophyta</taxon>
        <taxon>Tracheophyta</taxon>
        <taxon>Spermatophyta</taxon>
        <taxon>Magnoliopsida</taxon>
        <taxon>eudicotyledons</taxon>
        <taxon>Gunneridae</taxon>
        <taxon>Pentapetalae</taxon>
        <taxon>rosids</taxon>
        <taxon>fabids</taxon>
        <taxon>Malpighiales</taxon>
        <taxon>Passifloraceae</taxon>
        <taxon>Turnera</taxon>
    </lineage>
</organism>
<dbReference type="GO" id="GO:0003677">
    <property type="term" value="F:DNA binding"/>
    <property type="evidence" value="ECO:0007669"/>
    <property type="project" value="InterPro"/>
</dbReference>
<name>A0A9Q0FGI0_9ROSI</name>
<dbReference type="Gene3D" id="1.20.5.4770">
    <property type="match status" value="1"/>
</dbReference>
<feature type="region of interest" description="Disordered" evidence="5">
    <location>
        <begin position="37"/>
        <end position="57"/>
    </location>
</feature>
<evidence type="ECO:0000313" key="8">
    <source>
        <dbReference type="Proteomes" id="UP001141552"/>
    </source>
</evidence>
<dbReference type="OrthoDB" id="428577at2759"/>
<dbReference type="Gene3D" id="4.10.1110.10">
    <property type="entry name" value="AN1-like Zinc finger"/>
    <property type="match status" value="1"/>
</dbReference>
<sequence>MLTSPPICAAGCGFYGSAENRNLCSKCYKNYLLKELIPKPSPAPPDKTTAESDASSAEKITPAIIPAAAASGCKNKCQGCNKKLGLTGFTCRCGTHRYPKDHSCSFDFKAFDRDILTKQNPLVKANKLDAFI</sequence>
<evidence type="ECO:0000256" key="1">
    <source>
        <dbReference type="ARBA" id="ARBA00003732"/>
    </source>
</evidence>
<reference evidence="7" key="2">
    <citation type="journal article" date="2023" name="Plants (Basel)">
        <title>Annotation of the Turnera subulata (Passifloraceae) Draft Genome Reveals the S-Locus Evolved after the Divergence of Turneroideae from Passifloroideae in a Stepwise Manner.</title>
        <authorList>
            <person name="Henning P.M."/>
            <person name="Roalson E.H."/>
            <person name="Mir W."/>
            <person name="McCubbin A.G."/>
            <person name="Shore J.S."/>
        </authorList>
    </citation>
    <scope>NUCLEOTIDE SEQUENCE</scope>
    <source>
        <strain evidence="7">F60SS</strain>
    </source>
</reference>
<keyword evidence="3" id="KW-0863">Zinc-finger</keyword>
<dbReference type="AlphaFoldDB" id="A0A9Q0FGI0"/>
<keyword evidence="2" id="KW-0479">Metal-binding</keyword>
<feature type="domain" description="A20-type" evidence="6">
    <location>
        <begin position="2"/>
        <end position="36"/>
    </location>
</feature>
<accession>A0A9Q0FGI0</accession>
<dbReference type="Pfam" id="PF01754">
    <property type="entry name" value="zf-A20"/>
    <property type="match status" value="1"/>
</dbReference>
<dbReference type="InterPro" id="IPR035896">
    <property type="entry name" value="AN1-like_Znf"/>
</dbReference>
<gene>
    <name evidence="7" type="ORF">Tsubulata_019826</name>
</gene>
<proteinExistence type="predicted"/>
<dbReference type="Proteomes" id="UP001141552">
    <property type="component" value="Unassembled WGS sequence"/>
</dbReference>
<dbReference type="PANTHER" id="PTHR10634">
    <property type="entry name" value="AN1-TYPE ZINC FINGER PROTEIN"/>
    <property type="match status" value="1"/>
</dbReference>
<dbReference type="SMART" id="SM00259">
    <property type="entry name" value="ZnF_A20"/>
    <property type="match status" value="1"/>
</dbReference>
<dbReference type="InterPro" id="IPR050652">
    <property type="entry name" value="AN1_A20_ZnFinger"/>
</dbReference>
<dbReference type="GO" id="GO:0008270">
    <property type="term" value="F:zinc ion binding"/>
    <property type="evidence" value="ECO:0007669"/>
    <property type="project" value="UniProtKB-KW"/>
</dbReference>
<reference evidence="7" key="1">
    <citation type="submission" date="2022-02" db="EMBL/GenBank/DDBJ databases">
        <authorList>
            <person name="Henning P.M."/>
            <person name="McCubbin A.G."/>
            <person name="Shore J.S."/>
        </authorList>
    </citation>
    <scope>NUCLEOTIDE SEQUENCE</scope>
    <source>
        <strain evidence="7">F60SS</strain>
        <tissue evidence="7">Leaves</tissue>
    </source>
</reference>
<evidence type="ECO:0000259" key="6">
    <source>
        <dbReference type="PROSITE" id="PS51036"/>
    </source>
</evidence>
<dbReference type="PROSITE" id="PS51036">
    <property type="entry name" value="ZF_A20"/>
    <property type="match status" value="1"/>
</dbReference>
<dbReference type="PANTHER" id="PTHR10634:SF124">
    <property type="entry name" value="ZINC FINGER A20 AND AN1 DOMAIN-CONTAINING STRESS-ASSOCIATED PROTEIN 8-RELATED"/>
    <property type="match status" value="1"/>
</dbReference>
<dbReference type="EMBL" id="JAKUCV010005490">
    <property type="protein sequence ID" value="KAJ4830937.1"/>
    <property type="molecule type" value="Genomic_DNA"/>
</dbReference>
<protein>
    <recommendedName>
        <fullName evidence="6">A20-type domain-containing protein</fullName>
    </recommendedName>
</protein>
<dbReference type="SUPFAM" id="SSF57716">
    <property type="entry name" value="Glucocorticoid receptor-like (DNA-binding domain)"/>
    <property type="match status" value="1"/>
</dbReference>
<evidence type="ECO:0000256" key="2">
    <source>
        <dbReference type="ARBA" id="ARBA00022723"/>
    </source>
</evidence>
<comment type="caution">
    <text evidence="7">The sequence shown here is derived from an EMBL/GenBank/DDBJ whole genome shotgun (WGS) entry which is preliminary data.</text>
</comment>